<reference evidence="15 16" key="1">
    <citation type="submission" date="2014-04" db="EMBL/GenBank/DDBJ databases">
        <authorList>
            <consortium name="DOE Joint Genome Institute"/>
            <person name="Kuo A."/>
            <person name="Girlanda M."/>
            <person name="Perotto S."/>
            <person name="Kohler A."/>
            <person name="Nagy L.G."/>
            <person name="Floudas D."/>
            <person name="Copeland A."/>
            <person name="Barry K.W."/>
            <person name="Cichocki N."/>
            <person name="Veneault-Fourrey C."/>
            <person name="LaButti K."/>
            <person name="Lindquist E.A."/>
            <person name="Lipzen A."/>
            <person name="Lundell T."/>
            <person name="Morin E."/>
            <person name="Murat C."/>
            <person name="Sun H."/>
            <person name="Tunlid A."/>
            <person name="Henrissat B."/>
            <person name="Grigoriev I.V."/>
            <person name="Hibbett D.S."/>
            <person name="Martin F."/>
            <person name="Nordberg H.P."/>
            <person name="Cantor M.N."/>
            <person name="Hua S.X."/>
        </authorList>
    </citation>
    <scope>NUCLEOTIDE SEQUENCE [LARGE SCALE GENOMIC DNA]</scope>
    <source>
        <strain evidence="15 16">MUT 4182</strain>
    </source>
</reference>
<keyword evidence="11" id="KW-0012">Acyltransferase</keyword>
<dbReference type="CDD" id="cd05509">
    <property type="entry name" value="Bromo_gcn5_like"/>
    <property type="match status" value="1"/>
</dbReference>
<keyword evidence="4" id="KW-0808">Transferase</keyword>
<reference evidence="16" key="2">
    <citation type="submission" date="2015-01" db="EMBL/GenBank/DDBJ databases">
        <title>Evolutionary Origins and Diversification of the Mycorrhizal Mutualists.</title>
        <authorList>
            <consortium name="DOE Joint Genome Institute"/>
            <consortium name="Mycorrhizal Genomics Consortium"/>
            <person name="Kohler A."/>
            <person name="Kuo A."/>
            <person name="Nagy L.G."/>
            <person name="Floudas D."/>
            <person name="Copeland A."/>
            <person name="Barry K.W."/>
            <person name="Cichocki N."/>
            <person name="Veneault-Fourrey C."/>
            <person name="LaButti K."/>
            <person name="Lindquist E.A."/>
            <person name="Lipzen A."/>
            <person name="Lundell T."/>
            <person name="Morin E."/>
            <person name="Murat C."/>
            <person name="Riley R."/>
            <person name="Ohm R."/>
            <person name="Sun H."/>
            <person name="Tunlid A."/>
            <person name="Henrissat B."/>
            <person name="Grigoriev I.V."/>
            <person name="Hibbett D.S."/>
            <person name="Martin F."/>
        </authorList>
    </citation>
    <scope>NUCLEOTIDE SEQUENCE [LARGE SCALE GENOMIC DNA]</scope>
    <source>
        <strain evidence="16">MUT 4182</strain>
    </source>
</reference>
<evidence type="ECO:0000259" key="14">
    <source>
        <dbReference type="PROSITE" id="PS51186"/>
    </source>
</evidence>
<keyword evidence="7 12" id="KW-0103">Bromodomain</keyword>
<evidence type="ECO:0000256" key="11">
    <source>
        <dbReference type="ARBA" id="ARBA00023315"/>
    </source>
</evidence>
<dbReference type="InterPro" id="IPR001487">
    <property type="entry name" value="Bromodomain"/>
</dbReference>
<evidence type="ECO:0000259" key="13">
    <source>
        <dbReference type="PROSITE" id="PS50014"/>
    </source>
</evidence>
<dbReference type="PRINTS" id="PR00503">
    <property type="entry name" value="BROMODOMAIN"/>
</dbReference>
<evidence type="ECO:0000256" key="7">
    <source>
        <dbReference type="ARBA" id="ARBA00023117"/>
    </source>
</evidence>
<dbReference type="SUPFAM" id="SSF55729">
    <property type="entry name" value="Acyl-CoA N-acyltransferases (Nat)"/>
    <property type="match status" value="1"/>
</dbReference>
<comment type="subcellular location">
    <subcellularLocation>
        <location evidence="1">Nucleus</location>
    </subcellularLocation>
</comment>
<dbReference type="AlphaFoldDB" id="A0A0C3M4A7"/>
<dbReference type="GO" id="GO:0005634">
    <property type="term" value="C:nucleus"/>
    <property type="evidence" value="ECO:0007669"/>
    <property type="project" value="UniProtKB-SubCell"/>
</dbReference>
<gene>
    <name evidence="15" type="ORF">M407DRAFT_71724</name>
</gene>
<dbReference type="PROSITE" id="PS51186">
    <property type="entry name" value="GNAT"/>
    <property type="match status" value="1"/>
</dbReference>
<dbReference type="PANTHER" id="PTHR45750">
    <property type="entry name" value="GH11602P"/>
    <property type="match status" value="1"/>
</dbReference>
<keyword evidence="10" id="KW-0539">Nucleus</keyword>
<feature type="non-terminal residue" evidence="15">
    <location>
        <position position="1"/>
    </location>
</feature>
<evidence type="ECO:0000256" key="8">
    <source>
        <dbReference type="ARBA" id="ARBA00023159"/>
    </source>
</evidence>
<evidence type="ECO:0000313" key="15">
    <source>
        <dbReference type="EMBL" id="KIO28502.1"/>
    </source>
</evidence>
<dbReference type="PROSITE" id="PS00633">
    <property type="entry name" value="BROMODOMAIN_1"/>
    <property type="match status" value="1"/>
</dbReference>
<dbReference type="HOGENOM" id="CLU_015741_0_0_1"/>
<evidence type="ECO:0000256" key="9">
    <source>
        <dbReference type="ARBA" id="ARBA00023163"/>
    </source>
</evidence>
<dbReference type="Gene3D" id="1.20.920.10">
    <property type="entry name" value="Bromodomain-like"/>
    <property type="match status" value="1"/>
</dbReference>
<dbReference type="EMBL" id="KN822994">
    <property type="protein sequence ID" value="KIO28502.1"/>
    <property type="molecule type" value="Genomic_DNA"/>
</dbReference>
<dbReference type="GO" id="GO:0045944">
    <property type="term" value="P:positive regulation of transcription by RNA polymerase II"/>
    <property type="evidence" value="ECO:0007669"/>
    <property type="project" value="TreeGrafter"/>
</dbReference>
<evidence type="ECO:0000256" key="2">
    <source>
        <dbReference type="ARBA" id="ARBA00008607"/>
    </source>
</evidence>
<dbReference type="InterPro" id="IPR036427">
    <property type="entry name" value="Bromodomain-like_sf"/>
</dbReference>
<dbReference type="InterPro" id="IPR018359">
    <property type="entry name" value="Bromodomain_CS"/>
</dbReference>
<dbReference type="InterPro" id="IPR037800">
    <property type="entry name" value="GCN5"/>
</dbReference>
<name>A0A0C3M4A7_9AGAM</name>
<dbReference type="EC" id="2.3.1.48" evidence="3"/>
<evidence type="ECO:0000256" key="3">
    <source>
        <dbReference type="ARBA" id="ARBA00013184"/>
    </source>
</evidence>
<dbReference type="PROSITE" id="PS50014">
    <property type="entry name" value="BROMODOMAIN_2"/>
    <property type="match status" value="1"/>
</dbReference>
<dbReference type="InterPro" id="IPR016181">
    <property type="entry name" value="Acyl_CoA_acyltransferase"/>
</dbReference>
<keyword evidence="6" id="KW-0805">Transcription regulation</keyword>
<evidence type="ECO:0000256" key="1">
    <source>
        <dbReference type="ARBA" id="ARBA00004123"/>
    </source>
</evidence>
<protein>
    <recommendedName>
        <fullName evidence="3">histone acetyltransferase</fullName>
        <ecNumber evidence="3">2.3.1.48</ecNumber>
    </recommendedName>
</protein>
<dbReference type="Gene3D" id="3.40.630.30">
    <property type="match status" value="1"/>
</dbReference>
<evidence type="ECO:0000256" key="6">
    <source>
        <dbReference type="ARBA" id="ARBA00023015"/>
    </source>
</evidence>
<sequence>SEGLAVVRRGLQVVGGITYRPFPHRGFAEIVFFAIASHYQVNGYGGHLMNHFKSHIRRAYPSIKHFLTYADNYAIGYFKKQGFTKEITLQRPVWVGYIKDYEGGTLMQCTLVDKVDYLNTKDILNIQREARGFSTTIPGAILTKIRQMSKSTMVYEGIQAFKNAPEGFEINYRDVPGLKETGWNPEMEDIQKPQKGPHHKAMARLLHDLQNHALAWPFLRPVSDADVPDYYNVIKRPMDFSTMEDKLEANKYPTFNDFVEDANLVFSNCKKYNNEHSVYARNATKMEKFLKEWVTTERSKNDSIGY</sequence>
<feature type="domain" description="N-acetyltransferase" evidence="14">
    <location>
        <begin position="1"/>
        <end position="112"/>
    </location>
</feature>
<proteinExistence type="inferred from homology"/>
<accession>A0A0C3M4A7</accession>
<evidence type="ECO:0000256" key="5">
    <source>
        <dbReference type="ARBA" id="ARBA00022853"/>
    </source>
</evidence>
<dbReference type="Proteomes" id="UP000054248">
    <property type="component" value="Unassembled WGS sequence"/>
</dbReference>
<dbReference type="GO" id="GO:0000123">
    <property type="term" value="C:histone acetyltransferase complex"/>
    <property type="evidence" value="ECO:0007669"/>
    <property type="project" value="TreeGrafter"/>
</dbReference>
<evidence type="ECO:0000256" key="4">
    <source>
        <dbReference type="ARBA" id="ARBA00022679"/>
    </source>
</evidence>
<organism evidence="15 16">
    <name type="scientific">Tulasnella calospora MUT 4182</name>
    <dbReference type="NCBI Taxonomy" id="1051891"/>
    <lineage>
        <taxon>Eukaryota</taxon>
        <taxon>Fungi</taxon>
        <taxon>Dikarya</taxon>
        <taxon>Basidiomycota</taxon>
        <taxon>Agaricomycotina</taxon>
        <taxon>Agaricomycetes</taxon>
        <taxon>Cantharellales</taxon>
        <taxon>Tulasnellaceae</taxon>
        <taxon>Tulasnella</taxon>
    </lineage>
</organism>
<dbReference type="PANTHER" id="PTHR45750:SF3">
    <property type="entry name" value="HISTONE ACETYLTRANSFERASE"/>
    <property type="match status" value="1"/>
</dbReference>
<dbReference type="InterPro" id="IPR000182">
    <property type="entry name" value="GNAT_dom"/>
</dbReference>
<evidence type="ECO:0000256" key="12">
    <source>
        <dbReference type="PROSITE-ProRule" id="PRU00035"/>
    </source>
</evidence>
<evidence type="ECO:0000256" key="10">
    <source>
        <dbReference type="ARBA" id="ARBA00023242"/>
    </source>
</evidence>
<dbReference type="CDD" id="cd04301">
    <property type="entry name" value="NAT_SF"/>
    <property type="match status" value="1"/>
</dbReference>
<dbReference type="STRING" id="1051891.A0A0C3M4A7"/>
<keyword evidence="16" id="KW-1185">Reference proteome</keyword>
<keyword evidence="8" id="KW-0010">Activator</keyword>
<dbReference type="GO" id="GO:0010484">
    <property type="term" value="F:histone H3 acetyltransferase activity"/>
    <property type="evidence" value="ECO:0007669"/>
    <property type="project" value="TreeGrafter"/>
</dbReference>
<feature type="domain" description="Bromo" evidence="13">
    <location>
        <begin position="210"/>
        <end position="280"/>
    </location>
</feature>
<dbReference type="Pfam" id="PF00439">
    <property type="entry name" value="Bromodomain"/>
    <property type="match status" value="1"/>
</dbReference>
<dbReference type="Pfam" id="PF00583">
    <property type="entry name" value="Acetyltransf_1"/>
    <property type="match status" value="1"/>
</dbReference>
<keyword evidence="9" id="KW-0804">Transcription</keyword>
<dbReference type="SMART" id="SM00297">
    <property type="entry name" value="BROMO"/>
    <property type="match status" value="1"/>
</dbReference>
<dbReference type="OrthoDB" id="1937912at2759"/>
<comment type="similarity">
    <text evidence="2">Belongs to the acetyltransferase family. GCN5 subfamily.</text>
</comment>
<keyword evidence="5" id="KW-0156">Chromatin regulator</keyword>
<evidence type="ECO:0000313" key="16">
    <source>
        <dbReference type="Proteomes" id="UP000054248"/>
    </source>
</evidence>
<dbReference type="SUPFAM" id="SSF47370">
    <property type="entry name" value="Bromodomain"/>
    <property type="match status" value="1"/>
</dbReference>